<dbReference type="SUPFAM" id="SSF46689">
    <property type="entry name" value="Homeodomain-like"/>
    <property type="match status" value="2"/>
</dbReference>
<dbReference type="SUPFAM" id="SSF51215">
    <property type="entry name" value="Regulatory protein AraC"/>
    <property type="match status" value="1"/>
</dbReference>
<dbReference type="Proteomes" id="UP000639396">
    <property type="component" value="Unassembled WGS sequence"/>
</dbReference>
<keyword evidence="1" id="KW-0805">Transcription regulation</keyword>
<gene>
    <name evidence="5" type="ORF">IDH45_29445</name>
</gene>
<dbReference type="SMART" id="SM00342">
    <property type="entry name" value="HTH_ARAC"/>
    <property type="match status" value="1"/>
</dbReference>
<dbReference type="InterPro" id="IPR018060">
    <property type="entry name" value="HTH_AraC"/>
</dbReference>
<evidence type="ECO:0000256" key="3">
    <source>
        <dbReference type="ARBA" id="ARBA00023163"/>
    </source>
</evidence>
<dbReference type="InterPro" id="IPR003313">
    <property type="entry name" value="AraC-bd"/>
</dbReference>
<dbReference type="PROSITE" id="PS01124">
    <property type="entry name" value="HTH_ARAC_FAMILY_2"/>
    <property type="match status" value="1"/>
</dbReference>
<sequence>MSMKKVPIYEDFVGGVPNLIIGNERFYIDIRDSRHSYLHHHNFAEISFFFEGSGVETINGVEYELKQGSVTVILPHHMHIIKTDKERQLRKYCCMFDLQLLSGMKEDSWFSRMLYGIGSGTPSSVLFKGQESERMEGIFGHLLQEFHNTSSPGRPNMIKAKLNEAMLLFIRKGLDVASSSGSRTSSPSAEETPLLWPILKYLHTHCTEKLTLTELSSQFHLSVPYMSRFFKEHVGMGFVEYLHRLRIQRATNMLLYTDKTITDIAYEVGFDNSRTFSRVFREQKGRSAREYRLVQMK</sequence>
<keyword evidence="6" id="KW-1185">Reference proteome</keyword>
<dbReference type="GO" id="GO:0043565">
    <property type="term" value="F:sequence-specific DNA binding"/>
    <property type="evidence" value="ECO:0007669"/>
    <property type="project" value="InterPro"/>
</dbReference>
<dbReference type="InterPro" id="IPR020449">
    <property type="entry name" value="Tscrpt_reg_AraC-type_HTH"/>
</dbReference>
<comment type="caution">
    <text evidence="5">The sequence shown here is derived from an EMBL/GenBank/DDBJ whole genome shotgun (WGS) entry which is preliminary data.</text>
</comment>
<evidence type="ECO:0000313" key="6">
    <source>
        <dbReference type="Proteomes" id="UP000639396"/>
    </source>
</evidence>
<feature type="domain" description="HTH araC/xylS-type" evidence="4">
    <location>
        <begin position="196"/>
        <end position="294"/>
    </location>
</feature>
<dbReference type="EMBL" id="JACXJA010000052">
    <property type="protein sequence ID" value="MBD2866118.1"/>
    <property type="molecule type" value="Genomic_DNA"/>
</dbReference>
<dbReference type="Pfam" id="PF02311">
    <property type="entry name" value="AraC_binding"/>
    <property type="match status" value="1"/>
</dbReference>
<reference evidence="5" key="1">
    <citation type="submission" date="2020-09" db="EMBL/GenBank/DDBJ databases">
        <title>A novel bacterium of genus Paenibacillus, isolated from South China Sea.</title>
        <authorList>
            <person name="Huang H."/>
            <person name="Mo K."/>
            <person name="Hu Y."/>
        </authorList>
    </citation>
    <scope>NUCLEOTIDE SEQUENCE</scope>
    <source>
        <strain evidence="5">IB182363</strain>
    </source>
</reference>
<dbReference type="PRINTS" id="PR00032">
    <property type="entry name" value="HTHARAC"/>
</dbReference>
<name>A0A927H371_9BACL</name>
<proteinExistence type="predicted"/>
<evidence type="ECO:0000256" key="1">
    <source>
        <dbReference type="ARBA" id="ARBA00023015"/>
    </source>
</evidence>
<dbReference type="Pfam" id="PF12833">
    <property type="entry name" value="HTH_18"/>
    <property type="match status" value="1"/>
</dbReference>
<dbReference type="GO" id="GO:0003700">
    <property type="term" value="F:DNA-binding transcription factor activity"/>
    <property type="evidence" value="ECO:0007669"/>
    <property type="project" value="InterPro"/>
</dbReference>
<evidence type="ECO:0000313" key="5">
    <source>
        <dbReference type="EMBL" id="MBD2866118.1"/>
    </source>
</evidence>
<dbReference type="Gene3D" id="2.60.120.10">
    <property type="entry name" value="Jelly Rolls"/>
    <property type="match status" value="1"/>
</dbReference>
<dbReference type="InterPro" id="IPR009057">
    <property type="entry name" value="Homeodomain-like_sf"/>
</dbReference>
<dbReference type="AlphaFoldDB" id="A0A927H371"/>
<dbReference type="RefSeq" id="WP_190931735.1">
    <property type="nucleotide sequence ID" value="NZ_JACXJA010000052.1"/>
</dbReference>
<dbReference type="PANTHER" id="PTHR43280">
    <property type="entry name" value="ARAC-FAMILY TRANSCRIPTIONAL REGULATOR"/>
    <property type="match status" value="1"/>
</dbReference>
<dbReference type="PANTHER" id="PTHR43280:SF2">
    <property type="entry name" value="HTH-TYPE TRANSCRIPTIONAL REGULATOR EXSA"/>
    <property type="match status" value="1"/>
</dbReference>
<keyword evidence="3" id="KW-0804">Transcription</keyword>
<keyword evidence="2" id="KW-0238">DNA-binding</keyword>
<dbReference type="Gene3D" id="1.10.10.60">
    <property type="entry name" value="Homeodomain-like"/>
    <property type="match status" value="2"/>
</dbReference>
<evidence type="ECO:0000259" key="4">
    <source>
        <dbReference type="PROSITE" id="PS01124"/>
    </source>
</evidence>
<protein>
    <submittedName>
        <fullName evidence="5">AraC family transcriptional regulator</fullName>
    </submittedName>
</protein>
<dbReference type="InterPro" id="IPR014710">
    <property type="entry name" value="RmlC-like_jellyroll"/>
</dbReference>
<dbReference type="InterPro" id="IPR037923">
    <property type="entry name" value="HTH-like"/>
</dbReference>
<accession>A0A927H371</accession>
<organism evidence="5 6">
    <name type="scientific">Paenibacillus oceani</name>
    <dbReference type="NCBI Taxonomy" id="2772510"/>
    <lineage>
        <taxon>Bacteria</taxon>
        <taxon>Bacillati</taxon>
        <taxon>Bacillota</taxon>
        <taxon>Bacilli</taxon>
        <taxon>Bacillales</taxon>
        <taxon>Paenibacillaceae</taxon>
        <taxon>Paenibacillus</taxon>
    </lineage>
</organism>
<evidence type="ECO:0000256" key="2">
    <source>
        <dbReference type="ARBA" id="ARBA00023125"/>
    </source>
</evidence>
<dbReference type="InterPro" id="IPR018062">
    <property type="entry name" value="HTH_AraC-typ_CS"/>
</dbReference>
<dbReference type="PROSITE" id="PS00041">
    <property type="entry name" value="HTH_ARAC_FAMILY_1"/>
    <property type="match status" value="1"/>
</dbReference>